<protein>
    <submittedName>
        <fullName evidence="1">Type II toxin-antitoxin system RelE/ParE family toxin</fullName>
    </submittedName>
</protein>
<comment type="caution">
    <text evidence="1">The sequence shown here is derived from an EMBL/GenBank/DDBJ whole genome shotgun (WGS) entry which is preliminary data.</text>
</comment>
<dbReference type="InterPro" id="IPR009387">
    <property type="entry name" value="HigB-2"/>
</dbReference>
<dbReference type="Proteomes" id="UP001617427">
    <property type="component" value="Unassembled WGS sequence"/>
</dbReference>
<evidence type="ECO:0000313" key="2">
    <source>
        <dbReference type="Proteomes" id="UP001617427"/>
    </source>
</evidence>
<sequence length="130" mass="14894">MSTFLPRPTGNDDVRRIFKTRWFAREARRFGIADGELHMAIGQLLKGQAEDLGGGVWKKRLSRNADRAIVLARSGGHFFFVFLFAKSDMANIRRDELQAFRSLADEYAKFDERCLSRLVRQGALVEVKDD</sequence>
<dbReference type="PIRSF" id="PIRSF018634">
    <property type="entry name" value="UCP018634"/>
    <property type="match status" value="1"/>
</dbReference>
<proteinExistence type="predicted"/>
<dbReference type="Pfam" id="PF06296">
    <property type="entry name" value="RelE"/>
    <property type="match status" value="1"/>
</dbReference>
<dbReference type="RefSeq" id="WP_402701691.1">
    <property type="nucleotide sequence ID" value="NZ_JBIUZV010000008.1"/>
</dbReference>
<keyword evidence="2" id="KW-1185">Reference proteome</keyword>
<evidence type="ECO:0000313" key="1">
    <source>
        <dbReference type="EMBL" id="MFJ3047189.1"/>
    </source>
</evidence>
<dbReference type="EMBL" id="JBIUZV010000008">
    <property type="protein sequence ID" value="MFJ3047189.1"/>
    <property type="molecule type" value="Genomic_DNA"/>
</dbReference>
<accession>A0ABW8F1K5</accession>
<gene>
    <name evidence="1" type="ORF">ACIPEN_15280</name>
</gene>
<organism evidence="1 2">
    <name type="scientific">Herbaspirillum chlorophenolicum</name>
    <dbReference type="NCBI Taxonomy" id="211589"/>
    <lineage>
        <taxon>Bacteria</taxon>
        <taxon>Pseudomonadati</taxon>
        <taxon>Pseudomonadota</taxon>
        <taxon>Betaproteobacteria</taxon>
        <taxon>Burkholderiales</taxon>
        <taxon>Oxalobacteraceae</taxon>
        <taxon>Herbaspirillum</taxon>
    </lineage>
</organism>
<name>A0ABW8F1K5_9BURK</name>
<reference evidence="1 2" key="1">
    <citation type="submission" date="2024-10" db="EMBL/GenBank/DDBJ databases">
        <title>The Natural Products Discovery Center: Release of the First 8490 Sequenced Strains for Exploring Actinobacteria Biosynthetic Diversity.</title>
        <authorList>
            <person name="Kalkreuter E."/>
            <person name="Kautsar S.A."/>
            <person name="Yang D."/>
            <person name="Bader C.D."/>
            <person name="Teijaro C.N."/>
            <person name="Fluegel L."/>
            <person name="Davis C.M."/>
            <person name="Simpson J.R."/>
            <person name="Lauterbach L."/>
            <person name="Steele A.D."/>
            <person name="Gui C."/>
            <person name="Meng S."/>
            <person name="Li G."/>
            <person name="Viehrig K."/>
            <person name="Ye F."/>
            <person name="Su P."/>
            <person name="Kiefer A.F."/>
            <person name="Nichols A."/>
            <person name="Cepeda A.J."/>
            <person name="Yan W."/>
            <person name="Fan B."/>
            <person name="Jiang Y."/>
            <person name="Adhikari A."/>
            <person name="Zheng C.-J."/>
            <person name="Schuster L."/>
            <person name="Cowan T.M."/>
            <person name="Smanski M.J."/>
            <person name="Chevrette M.G."/>
            <person name="De Carvalho L.P.S."/>
            <person name="Shen B."/>
        </authorList>
    </citation>
    <scope>NUCLEOTIDE SEQUENCE [LARGE SCALE GENOMIC DNA]</scope>
    <source>
        <strain evidence="1 2">NPDC087045</strain>
    </source>
</reference>